<keyword evidence="1" id="KW-0472">Membrane</keyword>
<name>G9BAS6_9ARCH</name>
<accession>G9BAS6</accession>
<evidence type="ECO:0000256" key="1">
    <source>
        <dbReference type="SAM" id="Phobius"/>
    </source>
</evidence>
<evidence type="ECO:0000313" key="2">
    <source>
        <dbReference type="EMBL" id="ADP09451.1"/>
    </source>
</evidence>
<dbReference type="EMBL" id="HQ214612">
    <property type="protein sequence ID" value="ADP09451.1"/>
    <property type="molecule type" value="Genomic_DNA"/>
</dbReference>
<dbReference type="AlphaFoldDB" id="G9BAS6"/>
<reference evidence="2" key="1">
    <citation type="journal article" date="2012" name="Environ. Microbiol.">
        <title>Genetic structure of three fosmid-fragments encoding 16S rRNA genes of the Miscellaneous Crenarchaeotic Group (MCG): implications for physiology and evolution of marine sedimentary archaea.</title>
        <authorList>
            <person name="Li P.Y."/>
            <person name="Xie B.B."/>
            <person name="Zhang X.Y."/>
            <person name="Qin Q.L."/>
            <person name="Dang H.Y."/>
            <person name="Wang X.M."/>
            <person name="Chen X.L."/>
            <person name="Yu J."/>
            <person name="Zhang Y.Z."/>
        </authorList>
    </citation>
    <scope>NUCLEOTIDE SEQUENCE</scope>
</reference>
<organism evidence="2">
    <name type="scientific">uncultured marine crenarchaeote E48-1C</name>
    <dbReference type="NCBI Taxonomy" id="907718"/>
    <lineage>
        <taxon>Archaea</taxon>
        <taxon>Candidatus Bathyarchaeota</taxon>
        <taxon>environmental samples</taxon>
    </lineage>
</organism>
<keyword evidence="1" id="KW-0812">Transmembrane</keyword>
<feature type="transmembrane region" description="Helical" evidence="1">
    <location>
        <begin position="34"/>
        <end position="56"/>
    </location>
</feature>
<sequence length="178" mass="20310">MNHSQDCLDPPNIYLYHCLFIVATSEMRKGLSNIVFILGVVMILLFIFFILVTSFLRAAPTIKVADCFLTSNTIGNYEMTSITLTLVSNDDENAHQVRVEFSSQPSVIFMLGYENLSRENDIWYYTETLNPSALLMQSINVTASLESGIDRLFCRIVVIFLMDGEQFDRKDLDLTVQR</sequence>
<gene>
    <name evidence="2" type="ORF">E48-1C_6</name>
</gene>
<protein>
    <submittedName>
        <fullName evidence="2">Uncharacterized protein</fullName>
    </submittedName>
</protein>
<keyword evidence="1" id="KW-1133">Transmembrane helix</keyword>
<proteinExistence type="predicted"/>